<dbReference type="EMBL" id="CP021934">
    <property type="protein sequence ID" value="ASC03390.1"/>
    <property type="molecule type" value="Genomic_DNA"/>
</dbReference>
<organism evidence="1 2">
    <name type="scientific">Fusobacterium nucleatum subsp. polymorphum</name>
    <name type="common">Fusobacterium polymorphum</name>
    <dbReference type="NCBI Taxonomy" id="76857"/>
    <lineage>
        <taxon>Bacteria</taxon>
        <taxon>Fusobacteriati</taxon>
        <taxon>Fusobacteriota</taxon>
        <taxon>Fusobacteriia</taxon>
        <taxon>Fusobacteriales</taxon>
        <taxon>Fusobacteriaceae</taxon>
        <taxon>Fusobacterium</taxon>
    </lineage>
</organism>
<gene>
    <name evidence="1" type="ORF">CBG50_08880</name>
</gene>
<accession>A0A1Z3CJA6</accession>
<name>A0A1Z3CJA6_FUSNP</name>
<evidence type="ECO:0000313" key="1">
    <source>
        <dbReference type="EMBL" id="ASC03390.1"/>
    </source>
</evidence>
<evidence type="ECO:0000313" key="2">
    <source>
        <dbReference type="Proteomes" id="UP000196759"/>
    </source>
</evidence>
<reference evidence="1 2" key="1">
    <citation type="submission" date="2017-06" db="EMBL/GenBank/DDBJ databases">
        <title>Draft genome sequence of Fusobacterium nucleatum subsp. polymorphum KCOM 1260 (=ChDC F218).</title>
        <authorList>
            <person name="Kook J.-K."/>
            <person name="Park S.-N."/>
            <person name="Lim Y.K."/>
            <person name="Roh H."/>
        </authorList>
    </citation>
    <scope>NUCLEOTIDE SEQUENCE [LARGE SCALE GENOMIC DNA]</scope>
    <source>
        <strain evidence="2">KCOM 1260 (ChDC F218)</strain>
    </source>
</reference>
<keyword evidence="2" id="KW-1185">Reference proteome</keyword>
<dbReference type="AlphaFoldDB" id="A0A1Z3CJA6"/>
<protein>
    <submittedName>
        <fullName evidence="1">Uncharacterized protein</fullName>
    </submittedName>
</protein>
<proteinExistence type="predicted"/>
<dbReference type="Proteomes" id="UP000196759">
    <property type="component" value="Chromosome"/>
</dbReference>
<sequence>MKFNNTLPISKITFPDYISPKKVKEICEAMKSGKVIIIKGSQKATGKTTVTNILKENGFVAFEKFECVEIEI</sequence>
<dbReference type="RefSeq" id="WP_051440758.1">
    <property type="nucleotide sequence ID" value="NZ_CP021934.1"/>
</dbReference>